<dbReference type="EMBL" id="FOTY01000051">
    <property type="protein sequence ID" value="SFM44054.1"/>
    <property type="molecule type" value="Genomic_DNA"/>
</dbReference>
<dbReference type="AlphaFoldDB" id="A0A1I4QVE8"/>
<evidence type="ECO:0000313" key="1">
    <source>
        <dbReference type="EMBL" id="SFM44054.1"/>
    </source>
</evidence>
<protein>
    <submittedName>
        <fullName evidence="1">Uncharacterized protein</fullName>
    </submittedName>
</protein>
<dbReference type="STRING" id="266892.SAMN04488054_1515"/>
<evidence type="ECO:0000313" key="2">
    <source>
        <dbReference type="Proteomes" id="UP000199668"/>
    </source>
</evidence>
<name>A0A1I4QVE8_9BACI</name>
<keyword evidence="2" id="KW-1185">Reference proteome</keyword>
<accession>A0A1I4QVE8</accession>
<sequence length="201" mass="22195">MFYFMVKRNARKGKMGNSNYNVRAIMKLPCAEALVSSPIPLDNPSTVSLSLFMLLSTPKSNRLENDLLTSGIPSVISAPIILLPHGLFIPCFFVFPQRPAYLFIPVGCRTLVGRLLVPLPHCLCVAPSGVRNKFPQLGSWLPYPRRRLPLNSSGCHLQIAPQGGNYSLSFSRCSNHCCFLFLYIRSSSSRCSCSSSEISPP</sequence>
<reference evidence="1 2" key="1">
    <citation type="submission" date="2016-10" db="EMBL/GenBank/DDBJ databases">
        <authorList>
            <person name="de Groot N.N."/>
        </authorList>
    </citation>
    <scope>NUCLEOTIDE SEQUENCE [LARGE SCALE GENOMIC DNA]</scope>
    <source>
        <strain evidence="1 2">CGMCC 1.6134</strain>
    </source>
</reference>
<proteinExistence type="predicted"/>
<gene>
    <name evidence="1" type="ORF">SAMN04488054_1515</name>
</gene>
<dbReference type="Proteomes" id="UP000199668">
    <property type="component" value="Unassembled WGS sequence"/>
</dbReference>
<organism evidence="1 2">
    <name type="scientific">Salibacterium qingdaonense</name>
    <dbReference type="NCBI Taxonomy" id="266892"/>
    <lineage>
        <taxon>Bacteria</taxon>
        <taxon>Bacillati</taxon>
        <taxon>Bacillota</taxon>
        <taxon>Bacilli</taxon>
        <taxon>Bacillales</taxon>
        <taxon>Bacillaceae</taxon>
    </lineage>
</organism>